<dbReference type="KEGG" id="poz:I0K15_11210"/>
<keyword evidence="2" id="KW-1185">Reference proteome</keyword>
<proteinExistence type="predicted"/>
<dbReference type="AlphaFoldDB" id="A0A7S9LPJ2"/>
<name>A0A7S9LPJ2_9RHOB</name>
<accession>A0A7S9LPJ2</accession>
<evidence type="ECO:0000313" key="1">
    <source>
        <dbReference type="EMBL" id="QPH52395.1"/>
    </source>
</evidence>
<evidence type="ECO:0000313" key="2">
    <source>
        <dbReference type="Proteomes" id="UP000594800"/>
    </source>
</evidence>
<dbReference type="Proteomes" id="UP000594800">
    <property type="component" value="Chromosome"/>
</dbReference>
<evidence type="ECO:0008006" key="3">
    <source>
        <dbReference type="Google" id="ProtNLM"/>
    </source>
</evidence>
<sequence length="92" mass="9936">MSAPHEFVMPGRSDATAAFELLEKLRADAVRSINASGVEEMSTPMISVIVAGGEALRKKGEQLLIKSPSDGFVNAFSDLGLFSEMMKLEFTK</sequence>
<organism evidence="1 2">
    <name type="scientific">Pontivivens ytuae</name>
    <dbReference type="NCBI Taxonomy" id="2789856"/>
    <lineage>
        <taxon>Bacteria</taxon>
        <taxon>Pseudomonadati</taxon>
        <taxon>Pseudomonadota</taxon>
        <taxon>Alphaproteobacteria</taxon>
        <taxon>Rhodobacterales</taxon>
        <taxon>Paracoccaceae</taxon>
        <taxon>Pontivivens</taxon>
    </lineage>
</organism>
<reference evidence="1 2" key="1">
    <citation type="submission" date="2020-11" db="EMBL/GenBank/DDBJ databases">
        <title>Description of Pontivivens ytuae sp. nov. isolated from deep sea sediment of Mariana Trench.</title>
        <authorList>
            <person name="Wang Z."/>
            <person name="Sun Q.-L."/>
            <person name="Xu X.-D."/>
            <person name="Tang Y.-Z."/>
            <person name="Zhang J."/>
        </authorList>
    </citation>
    <scope>NUCLEOTIDE SEQUENCE [LARGE SCALE GENOMIC DNA]</scope>
    <source>
        <strain evidence="1 2">MT2928</strain>
    </source>
</reference>
<gene>
    <name evidence="1" type="ORF">I0K15_11210</name>
</gene>
<protein>
    <recommendedName>
        <fullName evidence="3">STAS domain-containing protein</fullName>
    </recommendedName>
</protein>
<dbReference type="EMBL" id="CP064942">
    <property type="protein sequence ID" value="QPH52395.1"/>
    <property type="molecule type" value="Genomic_DNA"/>
</dbReference>
<dbReference type="RefSeq" id="WP_196101609.1">
    <property type="nucleotide sequence ID" value="NZ_CP064942.1"/>
</dbReference>